<proteinExistence type="inferred from homology"/>
<dbReference type="AlphaFoldDB" id="A0A1L7CEX8"/>
<dbReference type="OrthoDB" id="2065409at2"/>
<dbReference type="GO" id="GO:0003676">
    <property type="term" value="F:nucleic acid binding"/>
    <property type="evidence" value="ECO:0007669"/>
    <property type="project" value="InterPro"/>
</dbReference>
<dbReference type="Pfam" id="PF22483">
    <property type="entry name" value="Mu-transpos_C_2"/>
    <property type="match status" value="1"/>
</dbReference>
<dbReference type="EMBL" id="CP009245">
    <property type="protein sequence ID" value="APT84411.1"/>
    <property type="molecule type" value="Genomic_DNA"/>
</dbReference>
<dbReference type="Pfam" id="PF00665">
    <property type="entry name" value="rve"/>
    <property type="match status" value="1"/>
</dbReference>
<evidence type="ECO:0000313" key="5">
    <source>
        <dbReference type="Proteomes" id="UP000185478"/>
    </source>
</evidence>
<reference evidence="4 5" key="1">
    <citation type="submission" date="2014-08" db="EMBL/GenBank/DDBJ databases">
        <title>Complete genome sequence of Corynebacterium aquilae S-613T(T) (=DSM 44791(T)), isolated from the choana of a healthy golden eagle.</title>
        <authorList>
            <person name="Ruckert C."/>
            <person name="Albersmeier A."/>
            <person name="Winkler A."/>
            <person name="Kalinowski J."/>
        </authorList>
    </citation>
    <scope>NUCLEOTIDE SEQUENCE [LARGE SCALE GENOMIC DNA]</scope>
    <source>
        <strain evidence="4 5">S-613</strain>
    </source>
</reference>
<dbReference type="SUPFAM" id="SSF53098">
    <property type="entry name" value="Ribonuclease H-like"/>
    <property type="match status" value="1"/>
</dbReference>
<evidence type="ECO:0000256" key="1">
    <source>
        <dbReference type="ARBA" id="ARBA00009277"/>
    </source>
</evidence>
<gene>
    <name evidence="4" type="ORF">CAQU_04255</name>
</gene>
<dbReference type="GO" id="GO:0015074">
    <property type="term" value="P:DNA integration"/>
    <property type="evidence" value="ECO:0007669"/>
    <property type="project" value="InterPro"/>
</dbReference>
<dbReference type="PANTHER" id="PTHR35004">
    <property type="entry name" value="TRANSPOSASE RV3428C-RELATED"/>
    <property type="match status" value="1"/>
</dbReference>
<feature type="compositionally biased region" description="Low complexity" evidence="2">
    <location>
        <begin position="519"/>
        <end position="533"/>
    </location>
</feature>
<dbReference type="InterPro" id="IPR054353">
    <property type="entry name" value="IstA-like_C"/>
</dbReference>
<dbReference type="InterPro" id="IPR001584">
    <property type="entry name" value="Integrase_cat-core"/>
</dbReference>
<dbReference type="NCBIfam" id="NF033546">
    <property type="entry name" value="transpos_IS21"/>
    <property type="match status" value="1"/>
</dbReference>
<dbReference type="Gene3D" id="3.30.420.10">
    <property type="entry name" value="Ribonuclease H-like superfamily/Ribonuclease H"/>
    <property type="match status" value="1"/>
</dbReference>
<keyword evidence="5" id="KW-1185">Reference proteome</keyword>
<feature type="region of interest" description="Disordered" evidence="2">
    <location>
        <begin position="487"/>
        <end position="542"/>
    </location>
</feature>
<dbReference type="RefSeq" id="WP_075725481.1">
    <property type="nucleotide sequence ID" value="NZ_CP009245.1"/>
</dbReference>
<name>A0A1L7CEX8_9CORY</name>
<evidence type="ECO:0000259" key="3">
    <source>
        <dbReference type="PROSITE" id="PS50994"/>
    </source>
</evidence>
<dbReference type="STRING" id="1431546.CAQU_04255"/>
<dbReference type="KEGG" id="caqu:CAQU_04255"/>
<dbReference type="PANTHER" id="PTHR35004:SF8">
    <property type="entry name" value="TRANSPOSASE RV3428C-RELATED"/>
    <property type="match status" value="1"/>
</dbReference>
<comment type="similarity">
    <text evidence="1">Belongs to the transposase IS21/IS408/IS1162 family.</text>
</comment>
<dbReference type="InterPro" id="IPR012337">
    <property type="entry name" value="RNaseH-like_sf"/>
</dbReference>
<sequence length="542" mass="60799">MASNIKRLLTAVYDGSMSHRQMQQAFQCSPRTIQNCKQLIDDHNLTADKIAALSDAEITALLPDKRRTRTNDSYLPPDVEAIHRKAAKHDKTFTLRYEWETYLHQAEKAGCKAYSYAQFCRKVTAFVDVNKLTQTLTHAPGFELQVDWAGTKILYGHLDDPAKASIFVASLPHSGLIFATATKDEKLPAWLDCHRQALEYIGGVPATVTPDNTSTATLMWAADKRLRVINPNYQAFAAHYGFGITPARPHRPTDKGHVENAVKIVTTRIIAVLQQQWFTTLDDLNTRLRILVDDLNTTPMTNNISRAELFDDFERESLGRLPDIAWTNCTWAKAIVGHNYHIRYDKQNYSVPYALVGKTVKIQATDTTITIYCEGSEVARRSRCTGRQGSFTTDIAHMPDAHQQTRSHWSRKSLIGRARRFGPHTEAVITQLLNGVDHEAQAYHACDNILKLGRNKKLHRLEDVCADLIATNTPASFTRIDALMRRTTPPPAARPRPQAGKTNRHDTLHHGLRGADAFTLPTTQPTANTNPAADQAKDNHDD</sequence>
<dbReference type="InterPro" id="IPR036397">
    <property type="entry name" value="RNaseH_sf"/>
</dbReference>
<accession>A0A1L7CEX8</accession>
<protein>
    <recommendedName>
        <fullName evidence="3">Integrase catalytic domain-containing protein</fullName>
    </recommendedName>
</protein>
<evidence type="ECO:0000313" key="4">
    <source>
        <dbReference type="EMBL" id="APT84411.1"/>
    </source>
</evidence>
<dbReference type="Proteomes" id="UP000185478">
    <property type="component" value="Chromosome"/>
</dbReference>
<dbReference type="PROSITE" id="PS50994">
    <property type="entry name" value="INTEGRASE"/>
    <property type="match status" value="1"/>
</dbReference>
<organism evidence="4 5">
    <name type="scientific">Corynebacterium aquilae DSM 44791</name>
    <dbReference type="NCBI Taxonomy" id="1431546"/>
    <lineage>
        <taxon>Bacteria</taxon>
        <taxon>Bacillati</taxon>
        <taxon>Actinomycetota</taxon>
        <taxon>Actinomycetes</taxon>
        <taxon>Mycobacteriales</taxon>
        <taxon>Corynebacteriaceae</taxon>
        <taxon>Corynebacterium</taxon>
    </lineage>
</organism>
<feature type="domain" description="Integrase catalytic" evidence="3">
    <location>
        <begin position="136"/>
        <end position="330"/>
    </location>
</feature>
<evidence type="ECO:0000256" key="2">
    <source>
        <dbReference type="SAM" id="MobiDB-lite"/>
    </source>
</evidence>